<dbReference type="AlphaFoldDB" id="A0A316D819"/>
<dbReference type="InterPro" id="IPR014852">
    <property type="entry name" value="YwhD"/>
</dbReference>
<dbReference type="Proteomes" id="UP000245634">
    <property type="component" value="Unassembled WGS sequence"/>
</dbReference>
<dbReference type="RefSeq" id="WP_109689847.1">
    <property type="nucleotide sequence ID" value="NZ_QGGL01000011.1"/>
</dbReference>
<comment type="caution">
    <text evidence="1">The sequence shown here is derived from an EMBL/GenBank/DDBJ whole genome shotgun (WGS) entry which is preliminary data.</text>
</comment>
<protein>
    <submittedName>
        <fullName evidence="1">YwhD-like protein</fullName>
    </submittedName>
</protein>
<organism evidence="1 2">
    <name type="scientific">Tumebacillus permanentifrigoris</name>
    <dbReference type="NCBI Taxonomy" id="378543"/>
    <lineage>
        <taxon>Bacteria</taxon>
        <taxon>Bacillati</taxon>
        <taxon>Bacillota</taxon>
        <taxon>Bacilli</taxon>
        <taxon>Bacillales</taxon>
        <taxon>Alicyclobacillaceae</taxon>
        <taxon>Tumebacillus</taxon>
    </lineage>
</organism>
<reference evidence="1 2" key="1">
    <citation type="submission" date="2018-05" db="EMBL/GenBank/DDBJ databases">
        <title>Genomic Encyclopedia of Type Strains, Phase IV (KMG-IV): sequencing the most valuable type-strain genomes for metagenomic binning, comparative biology and taxonomic classification.</title>
        <authorList>
            <person name="Goeker M."/>
        </authorList>
    </citation>
    <scope>NUCLEOTIDE SEQUENCE [LARGE SCALE GENOMIC DNA]</scope>
    <source>
        <strain evidence="1 2">DSM 18773</strain>
    </source>
</reference>
<sequence length="152" mass="16954">MELNLTGRTGHGTPDDFATLSVVMIDGDDLYVDNGAIHGKSRLERGVDFRTYTKPEDVPNGRKVKEVWVQLKSYETGRGYYGLVSAELVVNSEDMVGYKSMGALVMAMDGAIKGKFSLAHLTTEERAKFRNFLETFRADLWANTPEEIKGQL</sequence>
<accession>A0A316D819</accession>
<proteinExistence type="predicted"/>
<name>A0A316D819_9BACL</name>
<keyword evidence="2" id="KW-1185">Reference proteome</keyword>
<dbReference type="EMBL" id="QGGL01000011">
    <property type="protein sequence ID" value="PWK11287.1"/>
    <property type="molecule type" value="Genomic_DNA"/>
</dbReference>
<evidence type="ECO:0000313" key="1">
    <source>
        <dbReference type="EMBL" id="PWK11287.1"/>
    </source>
</evidence>
<gene>
    <name evidence="1" type="ORF">C7459_11181</name>
</gene>
<dbReference type="Pfam" id="PF08741">
    <property type="entry name" value="YwhD"/>
    <property type="match status" value="1"/>
</dbReference>
<evidence type="ECO:0000313" key="2">
    <source>
        <dbReference type="Proteomes" id="UP000245634"/>
    </source>
</evidence>
<dbReference type="OrthoDB" id="2374547at2"/>